<proteinExistence type="predicted"/>
<gene>
    <name evidence="1" type="ORF">MLD38_013021</name>
</gene>
<reference evidence="2" key="1">
    <citation type="journal article" date="2023" name="Front. Plant Sci.">
        <title>Chromosomal-level genome assembly of Melastoma candidum provides insights into trichome evolution.</title>
        <authorList>
            <person name="Zhong Y."/>
            <person name="Wu W."/>
            <person name="Sun C."/>
            <person name="Zou P."/>
            <person name="Liu Y."/>
            <person name="Dai S."/>
            <person name="Zhou R."/>
        </authorList>
    </citation>
    <scope>NUCLEOTIDE SEQUENCE [LARGE SCALE GENOMIC DNA]</scope>
</reference>
<comment type="caution">
    <text evidence="1">The sequence shown here is derived from an EMBL/GenBank/DDBJ whole genome shotgun (WGS) entry which is preliminary data.</text>
</comment>
<dbReference type="EMBL" id="CM042883">
    <property type="protein sequence ID" value="KAI4375112.1"/>
    <property type="molecule type" value="Genomic_DNA"/>
</dbReference>
<name>A0ACB9RGN8_9MYRT</name>
<dbReference type="Proteomes" id="UP001057402">
    <property type="component" value="Chromosome 4"/>
</dbReference>
<evidence type="ECO:0000313" key="2">
    <source>
        <dbReference type="Proteomes" id="UP001057402"/>
    </source>
</evidence>
<protein>
    <submittedName>
        <fullName evidence="1">Uncharacterized protein</fullName>
    </submittedName>
</protein>
<evidence type="ECO:0000313" key="1">
    <source>
        <dbReference type="EMBL" id="KAI4375112.1"/>
    </source>
</evidence>
<sequence>MDIPSANPVNGFYVFLAGVVDELESAYLSDEHPFMSVWFLQRALSLLRSSHSHLYSLIPKLHLPVGDKWLNEYMDESSRLWEACHVLKSGLSAMENLCSSVSNVASLFDAHIFLSPQLCRQAIRTINGCRREAVGLEEDNKALMEIKVHTLSLTFNDSACVGSKLNNGFNGFRGVLYVTRNLNSFLLSILLYGLVCFWPEPSFSAKEYYAEGGGGCVLLGSDCMASRERMKQRVAAEIARTRGGGTGILMDEYRRTRGEMEELKCELEKRVGNERGVDMEGEMKVREKVGRLREYLEVVRCGGDDIIGEIDDFLDEMVEGRKKVLDFCSRRR</sequence>
<organism evidence="1 2">
    <name type="scientific">Melastoma candidum</name>
    <dbReference type="NCBI Taxonomy" id="119954"/>
    <lineage>
        <taxon>Eukaryota</taxon>
        <taxon>Viridiplantae</taxon>
        <taxon>Streptophyta</taxon>
        <taxon>Embryophyta</taxon>
        <taxon>Tracheophyta</taxon>
        <taxon>Spermatophyta</taxon>
        <taxon>Magnoliopsida</taxon>
        <taxon>eudicotyledons</taxon>
        <taxon>Gunneridae</taxon>
        <taxon>Pentapetalae</taxon>
        <taxon>rosids</taxon>
        <taxon>malvids</taxon>
        <taxon>Myrtales</taxon>
        <taxon>Melastomataceae</taxon>
        <taxon>Melastomatoideae</taxon>
        <taxon>Melastomateae</taxon>
        <taxon>Melastoma</taxon>
    </lineage>
</organism>
<keyword evidence="2" id="KW-1185">Reference proteome</keyword>
<accession>A0ACB9RGN8</accession>